<accession>A0A1B0BJW8</accession>
<dbReference type="EnsemblMetazoa" id="GPPI032467-RA">
    <property type="protein sequence ID" value="GPPI032467-PA"/>
    <property type="gene ID" value="GPPI032467"/>
</dbReference>
<reference evidence="2" key="1">
    <citation type="submission" date="2015-01" db="EMBL/GenBank/DDBJ databases">
        <authorList>
            <person name="Aksoy S."/>
            <person name="Warren W."/>
            <person name="Wilson R.K."/>
        </authorList>
    </citation>
    <scope>NUCLEOTIDE SEQUENCE [LARGE SCALE GENOMIC DNA]</scope>
    <source>
        <strain evidence="2">IAEA</strain>
    </source>
</reference>
<keyword evidence="2" id="KW-1185">Reference proteome</keyword>
<dbReference type="EMBL" id="JXJN01015664">
    <property type="status" value="NOT_ANNOTATED_CDS"/>
    <property type="molecule type" value="Genomic_DNA"/>
</dbReference>
<evidence type="ECO:0000313" key="1">
    <source>
        <dbReference type="EnsemblMetazoa" id="GPPI032467-PA"/>
    </source>
</evidence>
<organism evidence="1 2">
    <name type="scientific">Glossina palpalis gambiensis</name>
    <dbReference type="NCBI Taxonomy" id="67801"/>
    <lineage>
        <taxon>Eukaryota</taxon>
        <taxon>Metazoa</taxon>
        <taxon>Ecdysozoa</taxon>
        <taxon>Arthropoda</taxon>
        <taxon>Hexapoda</taxon>
        <taxon>Insecta</taxon>
        <taxon>Pterygota</taxon>
        <taxon>Neoptera</taxon>
        <taxon>Endopterygota</taxon>
        <taxon>Diptera</taxon>
        <taxon>Brachycera</taxon>
        <taxon>Muscomorpha</taxon>
        <taxon>Hippoboscoidea</taxon>
        <taxon>Glossinidae</taxon>
        <taxon>Glossina</taxon>
    </lineage>
</organism>
<protein>
    <submittedName>
        <fullName evidence="1">Uncharacterized protein</fullName>
    </submittedName>
</protein>
<sequence length="136" mass="15722">MQNLMRHMTYTTCQRLDRIYRNSKREYHLFIAQTGCLNLRLPLKRIVDTGANRSVPKAFVPDLMLYILESTMVVTKVRMAEDTFYQSHNELLTTAKIGKQQFLLSFLILKSVVDNVPRSLDFLKEVGPTLPVTVSE</sequence>
<proteinExistence type="predicted"/>
<dbReference type="AlphaFoldDB" id="A0A1B0BJW8"/>
<dbReference type="VEuPathDB" id="VectorBase:GPPI032467"/>
<evidence type="ECO:0000313" key="2">
    <source>
        <dbReference type="Proteomes" id="UP000092460"/>
    </source>
</evidence>
<dbReference type="Proteomes" id="UP000092460">
    <property type="component" value="Unassembled WGS sequence"/>
</dbReference>
<reference evidence="1" key="2">
    <citation type="submission" date="2020-05" db="UniProtKB">
        <authorList>
            <consortium name="EnsemblMetazoa"/>
        </authorList>
    </citation>
    <scope>IDENTIFICATION</scope>
    <source>
        <strain evidence="1">IAEA</strain>
    </source>
</reference>
<name>A0A1B0BJW8_9MUSC</name>